<dbReference type="AlphaFoldDB" id="A0A381XHC4"/>
<protein>
    <submittedName>
        <fullName evidence="1">Uncharacterized protein</fullName>
    </submittedName>
</protein>
<name>A0A381XHC4_9ZZZZ</name>
<accession>A0A381XHC4</accession>
<gene>
    <name evidence="1" type="ORF">METZ01_LOCUS116796</name>
</gene>
<dbReference type="EMBL" id="UINC01015128">
    <property type="protein sequence ID" value="SVA63942.1"/>
    <property type="molecule type" value="Genomic_DNA"/>
</dbReference>
<evidence type="ECO:0000313" key="1">
    <source>
        <dbReference type="EMBL" id="SVA63942.1"/>
    </source>
</evidence>
<proteinExistence type="predicted"/>
<sequence length="82" mass="9657">MSYPLSSEKDGIKIQPDKMQPETLYHCVFQNKVMLVYKDQNEILNCYEIDDNEIVSKAKEASNADIEKVLEEYIEKENLRKK</sequence>
<reference evidence="1" key="1">
    <citation type="submission" date="2018-05" db="EMBL/GenBank/DDBJ databases">
        <authorList>
            <person name="Lanie J.A."/>
            <person name="Ng W.-L."/>
            <person name="Kazmierczak K.M."/>
            <person name="Andrzejewski T.M."/>
            <person name="Davidsen T.M."/>
            <person name="Wayne K.J."/>
            <person name="Tettelin H."/>
            <person name="Glass J.I."/>
            <person name="Rusch D."/>
            <person name="Podicherti R."/>
            <person name="Tsui H.-C.T."/>
            <person name="Winkler M.E."/>
        </authorList>
    </citation>
    <scope>NUCLEOTIDE SEQUENCE</scope>
</reference>
<organism evidence="1">
    <name type="scientific">marine metagenome</name>
    <dbReference type="NCBI Taxonomy" id="408172"/>
    <lineage>
        <taxon>unclassified sequences</taxon>
        <taxon>metagenomes</taxon>
        <taxon>ecological metagenomes</taxon>
    </lineage>
</organism>